<comment type="pathway">
    <text evidence="2">Siderophore biosynthesis; mycobactin biosynthesis.</text>
</comment>
<keyword evidence="6" id="KW-0865">Zymogen</keyword>
<dbReference type="Gene3D" id="3.40.630.30">
    <property type="match status" value="1"/>
</dbReference>
<evidence type="ECO:0000256" key="7">
    <source>
        <dbReference type="ARBA" id="ARBA00031122"/>
    </source>
</evidence>
<keyword evidence="11" id="KW-1185">Reference proteome</keyword>
<dbReference type="SMART" id="SM01006">
    <property type="entry name" value="AlcB"/>
    <property type="match status" value="1"/>
</dbReference>
<keyword evidence="5" id="KW-0378">Hydrolase</keyword>
<dbReference type="Gene3D" id="1.10.439.10">
    <property type="entry name" value="Penicillin Amidohydrolase, domain 1"/>
    <property type="match status" value="1"/>
</dbReference>
<name>A0ABN2FCQ4_9ACTN</name>
<comment type="function">
    <text evidence="1">Acyltransferase required for the direct transfer of medium- to long-chain fatty acyl moieties from a carrier protein (MbtL) on to the epsilon-amino group of lysine residue in the mycobactin core.</text>
</comment>
<comment type="similarity">
    <text evidence="3">Belongs to the peptidase S45 family.</text>
</comment>
<dbReference type="PANTHER" id="PTHR34218">
    <property type="entry name" value="PEPTIDASE S45 PENICILLIN AMIDASE"/>
    <property type="match status" value="1"/>
</dbReference>
<accession>A0ABN2FCQ4</accession>
<dbReference type="EMBL" id="BAAANE010000005">
    <property type="protein sequence ID" value="GAA1640929.1"/>
    <property type="molecule type" value="Genomic_DNA"/>
</dbReference>
<dbReference type="Pfam" id="PF13523">
    <property type="entry name" value="Acetyltransf_8"/>
    <property type="match status" value="1"/>
</dbReference>
<dbReference type="InterPro" id="IPR019432">
    <property type="entry name" value="Acyltransferase_MbtK/IucB-like"/>
</dbReference>
<dbReference type="RefSeq" id="WP_344112430.1">
    <property type="nucleotide sequence ID" value="NZ_BAAANE010000005.1"/>
</dbReference>
<protein>
    <recommendedName>
        <fullName evidence="4">Lysine N-acyltransferase MbtK</fullName>
    </recommendedName>
    <alternativeName>
        <fullName evidence="7">Mycobactin synthase protein K</fullName>
    </alternativeName>
</protein>
<feature type="domain" description="Acyltransferase MbtK/IucB-like conserved" evidence="9">
    <location>
        <begin position="746"/>
        <end position="794"/>
    </location>
</feature>
<dbReference type="InterPro" id="IPR043147">
    <property type="entry name" value="Penicillin_amidase_A-knob"/>
</dbReference>
<evidence type="ECO:0000256" key="8">
    <source>
        <dbReference type="SAM" id="Coils"/>
    </source>
</evidence>
<evidence type="ECO:0000256" key="3">
    <source>
        <dbReference type="ARBA" id="ARBA00006586"/>
    </source>
</evidence>
<evidence type="ECO:0000256" key="5">
    <source>
        <dbReference type="ARBA" id="ARBA00022801"/>
    </source>
</evidence>
<dbReference type="InterPro" id="IPR023343">
    <property type="entry name" value="Penicillin_amidase_dom1"/>
</dbReference>
<dbReference type="InterPro" id="IPR043146">
    <property type="entry name" value="Penicillin_amidase_N_B-knob"/>
</dbReference>
<evidence type="ECO:0000256" key="4">
    <source>
        <dbReference type="ARBA" id="ARBA00020586"/>
    </source>
</evidence>
<proteinExistence type="inferred from homology"/>
<dbReference type="InterPro" id="IPR016181">
    <property type="entry name" value="Acyl_CoA_acyltransferase"/>
</dbReference>
<dbReference type="InterPro" id="IPR002692">
    <property type="entry name" value="S45"/>
</dbReference>
<comment type="caution">
    <text evidence="10">The sequence shown here is derived from an EMBL/GenBank/DDBJ whole genome shotgun (WGS) entry which is preliminary data.</text>
</comment>
<organism evidence="10 11">
    <name type="scientific">Kribbella alba</name>
    <dbReference type="NCBI Taxonomy" id="190197"/>
    <lineage>
        <taxon>Bacteria</taxon>
        <taxon>Bacillati</taxon>
        <taxon>Actinomycetota</taxon>
        <taxon>Actinomycetes</taxon>
        <taxon>Propionibacteriales</taxon>
        <taxon>Kribbellaceae</taxon>
        <taxon>Kribbella</taxon>
    </lineage>
</organism>
<dbReference type="Gene3D" id="3.60.20.10">
    <property type="entry name" value="Glutamine Phosphoribosylpyrophosphate, subunit 1, domain 1"/>
    <property type="match status" value="1"/>
</dbReference>
<dbReference type="Pfam" id="PF01804">
    <property type="entry name" value="Penicil_amidase"/>
    <property type="match status" value="1"/>
</dbReference>
<evidence type="ECO:0000313" key="10">
    <source>
        <dbReference type="EMBL" id="GAA1640929.1"/>
    </source>
</evidence>
<keyword evidence="8" id="KW-0175">Coiled coil</keyword>
<evidence type="ECO:0000256" key="6">
    <source>
        <dbReference type="ARBA" id="ARBA00023145"/>
    </source>
</evidence>
<sequence length="927" mass="101551">MSTVLHDEQSLRSLGVGWVKRSDHAVTLTYDQLPAAESRMPSERRVNAKVFRDAWGVPHLKAGDPLALAYLQGSNAAADRAWQLELERRRFLGTSAAFLGREAAGWDAFARQARLDDTAQRCYQALDEETREWIAAYVAGVNYGMPGGAQRAPEFAATGLEPQEWEPWAPLGTWMAIHILFAGFPTKLWREQVVRHLGDAAVGLFNSEGPSTAGSNGWLIPGDHTATGAPIIAGDPHRYIESPGIYQQVRLSCPEFDVIGLAVPGIPGIAHFGHTGKVAWAITNAMADYQDLFSEKLRRTGSGVEALGPDGWKQASVHTETFEVAGAEPVDVEVIETERGPVIIGGPDDEQAISLRYPPRVTGRLGFEALPKLLQATTVADIDDAVGSWVEPVNVVMAADTAGGLLHRTAGLVPERHPDNRLRVVPAWEADHQWQGWRDSMPRATVDDVAVMANARELAEPLGVEFAAPHRSRRIRELLTERSDWTVGEMALIHTDTLLGSAGSLLDLLVDLEELTTQAKDLRVRLLQWNRRMDASSNLASSFAAVRKGLVRRLAEHPTLAVLDQDPGCPELFLPWMDTLAHTGYALENLIATDLLPDVNMQWLAKESLEEVASRKPRGPWGDTHQLSPLHLLRGPLFAADEEPIDLALSGDHHCVLSTSSLPGLTDVCIRGSAARYAWDLARREDSAWIVPLGASGVLGEPHHHDQLPLYLRGELAPIVTDWSSLTPEDAGREQVIEGFGTVRIVAADPAADLELIHGWVTAERARFWGMADSSREHVQEIYRFLDSLPTHHVYLVHLDDEPVALLQTYDPAADPVGEAYEVRAGDIGVHLLVGPGTPRPGFTGDLLTAVLRFLLIHRGHPRLVVEPDARNAKAVDRFRRTGFTLGPQVTITQHDGTTKPAQLGFLTREAFDRAVSDQPVEPPTAE</sequence>
<dbReference type="InterPro" id="IPR029055">
    <property type="entry name" value="Ntn_hydrolases_N"/>
</dbReference>
<feature type="coiled-coil region" evidence="8">
    <location>
        <begin position="505"/>
        <end position="532"/>
    </location>
</feature>
<gene>
    <name evidence="10" type="ORF">GCM10009744_33570</name>
</gene>
<dbReference type="SUPFAM" id="SSF56235">
    <property type="entry name" value="N-terminal nucleophile aminohydrolases (Ntn hydrolases)"/>
    <property type="match status" value="1"/>
</dbReference>
<dbReference type="Proteomes" id="UP001501319">
    <property type="component" value="Unassembled WGS sequence"/>
</dbReference>
<evidence type="ECO:0000259" key="9">
    <source>
        <dbReference type="SMART" id="SM01006"/>
    </source>
</evidence>
<evidence type="ECO:0000256" key="1">
    <source>
        <dbReference type="ARBA" id="ARBA00003818"/>
    </source>
</evidence>
<reference evidence="10 11" key="1">
    <citation type="journal article" date="2019" name="Int. J. Syst. Evol. Microbiol.">
        <title>The Global Catalogue of Microorganisms (GCM) 10K type strain sequencing project: providing services to taxonomists for standard genome sequencing and annotation.</title>
        <authorList>
            <consortium name="The Broad Institute Genomics Platform"/>
            <consortium name="The Broad Institute Genome Sequencing Center for Infectious Disease"/>
            <person name="Wu L."/>
            <person name="Ma J."/>
        </authorList>
    </citation>
    <scope>NUCLEOTIDE SEQUENCE [LARGE SCALE GENOMIC DNA]</scope>
    <source>
        <strain evidence="10 11">JCM 14306</strain>
    </source>
</reference>
<dbReference type="SUPFAM" id="SSF55729">
    <property type="entry name" value="Acyl-CoA N-acyltransferases (Nat)"/>
    <property type="match status" value="1"/>
</dbReference>
<dbReference type="Gene3D" id="1.10.1400.10">
    <property type="match status" value="1"/>
</dbReference>
<evidence type="ECO:0000256" key="2">
    <source>
        <dbReference type="ARBA" id="ARBA00005102"/>
    </source>
</evidence>
<evidence type="ECO:0000313" key="11">
    <source>
        <dbReference type="Proteomes" id="UP001501319"/>
    </source>
</evidence>
<dbReference type="Gene3D" id="2.30.120.10">
    <property type="match status" value="1"/>
</dbReference>
<dbReference type="PANTHER" id="PTHR34218:SF4">
    <property type="entry name" value="ACYL-HOMOSERINE LACTONE ACYLASE QUIP"/>
    <property type="match status" value="1"/>
</dbReference>